<accession>A0AAD7MQJ0</accession>
<proteinExistence type="predicted"/>
<evidence type="ECO:0000313" key="2">
    <source>
        <dbReference type="EMBL" id="KAJ7727525.1"/>
    </source>
</evidence>
<dbReference type="InterPro" id="IPR006086">
    <property type="entry name" value="XPG-I_dom"/>
</dbReference>
<evidence type="ECO:0000313" key="3">
    <source>
        <dbReference type="Proteomes" id="UP001215280"/>
    </source>
</evidence>
<dbReference type="InterPro" id="IPR006084">
    <property type="entry name" value="XPG/Rad2"/>
</dbReference>
<dbReference type="CDD" id="cd09870">
    <property type="entry name" value="PIN_YEN1"/>
    <property type="match status" value="1"/>
</dbReference>
<dbReference type="GO" id="GO:0017108">
    <property type="term" value="F:5'-flap endonuclease activity"/>
    <property type="evidence" value="ECO:0007669"/>
    <property type="project" value="TreeGrafter"/>
</dbReference>
<reference evidence="2" key="1">
    <citation type="submission" date="2023-03" db="EMBL/GenBank/DDBJ databases">
        <title>Massive genome expansion in bonnet fungi (Mycena s.s.) driven by repeated elements and novel gene families across ecological guilds.</title>
        <authorList>
            <consortium name="Lawrence Berkeley National Laboratory"/>
            <person name="Harder C.B."/>
            <person name="Miyauchi S."/>
            <person name="Viragh M."/>
            <person name="Kuo A."/>
            <person name="Thoen E."/>
            <person name="Andreopoulos B."/>
            <person name="Lu D."/>
            <person name="Skrede I."/>
            <person name="Drula E."/>
            <person name="Henrissat B."/>
            <person name="Morin E."/>
            <person name="Kohler A."/>
            <person name="Barry K."/>
            <person name="LaButti K."/>
            <person name="Morin E."/>
            <person name="Salamov A."/>
            <person name="Lipzen A."/>
            <person name="Mereny Z."/>
            <person name="Hegedus B."/>
            <person name="Baldrian P."/>
            <person name="Stursova M."/>
            <person name="Weitz H."/>
            <person name="Taylor A."/>
            <person name="Grigoriev I.V."/>
            <person name="Nagy L.G."/>
            <person name="Martin F."/>
            <person name="Kauserud H."/>
        </authorList>
    </citation>
    <scope>NUCLEOTIDE SEQUENCE</scope>
    <source>
        <strain evidence="2">CBHHK188m</strain>
    </source>
</reference>
<evidence type="ECO:0000259" key="1">
    <source>
        <dbReference type="SMART" id="SM00484"/>
    </source>
</evidence>
<keyword evidence="3" id="KW-1185">Reference proteome</keyword>
<dbReference type="SMART" id="SM00484">
    <property type="entry name" value="XPGI"/>
    <property type="match status" value="1"/>
</dbReference>
<dbReference type="PRINTS" id="PR00853">
    <property type="entry name" value="XPGRADSUPER"/>
</dbReference>
<dbReference type="SUPFAM" id="SSF88723">
    <property type="entry name" value="PIN domain-like"/>
    <property type="match status" value="1"/>
</dbReference>
<feature type="domain" description="XPG-I" evidence="1">
    <location>
        <begin position="100"/>
        <end position="171"/>
    </location>
</feature>
<gene>
    <name evidence="2" type="ORF">DFH07DRAFT_757686</name>
</gene>
<organism evidence="2 3">
    <name type="scientific">Mycena maculata</name>
    <dbReference type="NCBI Taxonomy" id="230809"/>
    <lineage>
        <taxon>Eukaryota</taxon>
        <taxon>Fungi</taxon>
        <taxon>Dikarya</taxon>
        <taxon>Basidiomycota</taxon>
        <taxon>Agaricomycotina</taxon>
        <taxon>Agaricomycetes</taxon>
        <taxon>Agaricomycetidae</taxon>
        <taxon>Agaricales</taxon>
        <taxon>Marasmiineae</taxon>
        <taxon>Mycenaceae</taxon>
        <taxon>Mycena</taxon>
    </lineage>
</organism>
<dbReference type="PANTHER" id="PTHR11081">
    <property type="entry name" value="FLAP ENDONUCLEASE FAMILY MEMBER"/>
    <property type="match status" value="1"/>
</dbReference>
<name>A0AAD7MQJ0_9AGAR</name>
<dbReference type="PANTHER" id="PTHR11081:SF75">
    <property type="entry name" value="ENDONUCLEASE, PUTATIVE (AFU_ORTHOLOGUE AFUA_3G13260)-RELATED"/>
    <property type="match status" value="1"/>
</dbReference>
<dbReference type="InterPro" id="IPR036279">
    <property type="entry name" value="5-3_exonuclease_C_sf"/>
</dbReference>
<sequence length="405" mass="44747">QTRSLLNLATIEGFQIDNRGLRTFVVGIDISIQIYACLAARNGDQVSALETLFYQLSKLSKAPVTAVFVFDGPGRPNIKRGVQFTHRSTWLTAHLKVLITAFRYHYHEAPGEAESELSRLNELGAIDAVMTEDSDALVFGAKCIIRTLGPSVEDDCLVYRAESIESSGIQLSKGGLLFYVLLAGGDYNPGGVPGCGPAIAHALAKNSVNLGTQLLAILGTYTGAKLDTWLDRWRDALCLELQTNASGQLKKCYPKIVAEIPDTFPDISIARMYLEPISSWSPQFAGITPDSSLWLPSEPSVPEISTFCRNNFGWNGDDLLKKFRNNLWFGVAFRMFSSVLSHLSPRMYHNRLSFISSVMFCKTGRICSLHRQQMPSCSKSSKRIKMMAANRVWNTFGRTSPSATL</sequence>
<dbReference type="Proteomes" id="UP001215280">
    <property type="component" value="Unassembled WGS sequence"/>
</dbReference>
<dbReference type="InterPro" id="IPR029060">
    <property type="entry name" value="PIN-like_dom_sf"/>
</dbReference>
<dbReference type="Pfam" id="PF00867">
    <property type="entry name" value="XPG_I"/>
    <property type="match status" value="1"/>
</dbReference>
<dbReference type="EMBL" id="JARJLG010000211">
    <property type="protein sequence ID" value="KAJ7727525.1"/>
    <property type="molecule type" value="Genomic_DNA"/>
</dbReference>
<dbReference type="GO" id="GO:0006281">
    <property type="term" value="P:DNA repair"/>
    <property type="evidence" value="ECO:0007669"/>
    <property type="project" value="UniProtKB-ARBA"/>
</dbReference>
<dbReference type="AlphaFoldDB" id="A0AAD7MQJ0"/>
<comment type="caution">
    <text evidence="2">The sequence shown here is derived from an EMBL/GenBank/DDBJ whole genome shotgun (WGS) entry which is preliminary data.</text>
</comment>
<feature type="non-terminal residue" evidence="2">
    <location>
        <position position="405"/>
    </location>
</feature>
<dbReference type="SUPFAM" id="SSF47807">
    <property type="entry name" value="5' to 3' exonuclease, C-terminal subdomain"/>
    <property type="match status" value="1"/>
</dbReference>
<dbReference type="Gene3D" id="3.40.50.1010">
    <property type="entry name" value="5'-nuclease"/>
    <property type="match status" value="2"/>
</dbReference>
<protein>
    <submittedName>
        <fullName evidence="2">PIN domain-like protein</fullName>
    </submittedName>
</protein>